<gene>
    <name evidence="2" type="ORF">AVEN_180316_1</name>
</gene>
<accession>A0A4Y2LLY1</accession>
<evidence type="ECO:0000256" key="1">
    <source>
        <dbReference type="SAM" id="MobiDB-lite"/>
    </source>
</evidence>
<sequence length="153" mass="18442">MPKKRRLEEASEDEIQQETQYSRESAQHQNEENERRHEEEEKNIIIEYTSGFLSIQVEHTQNEKKFRWEKERSHYVTAISGNRKEEEVLTLNATRELVYNTTDDVASLKWATEEIYEKETGTSIKLRTYRRKKNVVFIRLKNASTYFPETFKF</sequence>
<keyword evidence="3" id="KW-1185">Reference proteome</keyword>
<evidence type="ECO:0000313" key="3">
    <source>
        <dbReference type="Proteomes" id="UP000499080"/>
    </source>
</evidence>
<reference evidence="2 3" key="1">
    <citation type="journal article" date="2019" name="Sci. Rep.">
        <title>Orb-weaving spider Araneus ventricosus genome elucidates the spidroin gene catalogue.</title>
        <authorList>
            <person name="Kono N."/>
            <person name="Nakamura H."/>
            <person name="Ohtoshi R."/>
            <person name="Moran D.A.P."/>
            <person name="Shinohara A."/>
            <person name="Yoshida Y."/>
            <person name="Fujiwara M."/>
            <person name="Mori M."/>
            <person name="Tomita M."/>
            <person name="Arakawa K."/>
        </authorList>
    </citation>
    <scope>NUCLEOTIDE SEQUENCE [LARGE SCALE GENOMIC DNA]</scope>
</reference>
<name>A0A4Y2LLY1_ARAVE</name>
<feature type="compositionally biased region" description="Basic and acidic residues" evidence="1">
    <location>
        <begin position="25"/>
        <end position="41"/>
    </location>
</feature>
<proteinExistence type="predicted"/>
<dbReference type="Proteomes" id="UP000499080">
    <property type="component" value="Unassembled WGS sequence"/>
</dbReference>
<dbReference type="AlphaFoldDB" id="A0A4Y2LLY1"/>
<protein>
    <submittedName>
        <fullName evidence="2">Uncharacterized protein</fullName>
    </submittedName>
</protein>
<evidence type="ECO:0000313" key="2">
    <source>
        <dbReference type="EMBL" id="GBN15524.1"/>
    </source>
</evidence>
<dbReference type="EMBL" id="BGPR01006035">
    <property type="protein sequence ID" value="GBN15524.1"/>
    <property type="molecule type" value="Genomic_DNA"/>
</dbReference>
<organism evidence="2 3">
    <name type="scientific">Araneus ventricosus</name>
    <name type="common">Orbweaver spider</name>
    <name type="synonym">Epeira ventricosa</name>
    <dbReference type="NCBI Taxonomy" id="182803"/>
    <lineage>
        <taxon>Eukaryota</taxon>
        <taxon>Metazoa</taxon>
        <taxon>Ecdysozoa</taxon>
        <taxon>Arthropoda</taxon>
        <taxon>Chelicerata</taxon>
        <taxon>Arachnida</taxon>
        <taxon>Araneae</taxon>
        <taxon>Araneomorphae</taxon>
        <taxon>Entelegynae</taxon>
        <taxon>Araneoidea</taxon>
        <taxon>Araneidae</taxon>
        <taxon>Araneus</taxon>
    </lineage>
</organism>
<feature type="region of interest" description="Disordered" evidence="1">
    <location>
        <begin position="1"/>
        <end position="41"/>
    </location>
</feature>
<comment type="caution">
    <text evidence="2">The sequence shown here is derived from an EMBL/GenBank/DDBJ whole genome shotgun (WGS) entry which is preliminary data.</text>
</comment>